<keyword evidence="2" id="KW-0732">Signal</keyword>
<keyword evidence="3" id="KW-0347">Helicase</keyword>
<reference evidence="3 4" key="1">
    <citation type="journal article" date="2018" name="BMC Genomics">
        <title>Genomic comparison of Trypanosoma conorhini and Trypanosoma rangeli to Trypanosoma cruzi strains of high and low virulence.</title>
        <authorList>
            <person name="Bradwell K.R."/>
            <person name="Koparde V.N."/>
            <person name="Matveyev A.V."/>
            <person name="Serrano M.G."/>
            <person name="Alves J.M."/>
            <person name="Parikh H."/>
            <person name="Huang B."/>
            <person name="Lee V."/>
            <person name="Espinosa-Alvarez O."/>
            <person name="Ortiz P.A."/>
            <person name="Costa-Martins A.G."/>
            <person name="Teixeira M.M."/>
            <person name="Buck G.A."/>
        </authorList>
    </citation>
    <scope>NUCLEOTIDE SEQUENCE [LARGE SCALE GENOMIC DNA]</scope>
    <source>
        <strain evidence="3 4">025E</strain>
    </source>
</reference>
<accession>A0A422Q2W1</accession>
<proteinExistence type="predicted"/>
<evidence type="ECO:0000256" key="1">
    <source>
        <dbReference type="SAM" id="MobiDB-lite"/>
    </source>
</evidence>
<evidence type="ECO:0000256" key="2">
    <source>
        <dbReference type="SAM" id="SignalP"/>
    </source>
</evidence>
<dbReference type="RefSeq" id="XP_029230384.1">
    <property type="nucleotide sequence ID" value="XM_029369556.1"/>
</dbReference>
<feature type="region of interest" description="Disordered" evidence="1">
    <location>
        <begin position="311"/>
        <end position="341"/>
    </location>
</feature>
<keyword evidence="3" id="KW-0378">Hydrolase</keyword>
<organism evidence="3 4">
    <name type="scientific">Trypanosoma conorhini</name>
    <dbReference type="NCBI Taxonomy" id="83891"/>
    <lineage>
        <taxon>Eukaryota</taxon>
        <taxon>Discoba</taxon>
        <taxon>Euglenozoa</taxon>
        <taxon>Kinetoplastea</taxon>
        <taxon>Metakinetoplastina</taxon>
        <taxon>Trypanosomatida</taxon>
        <taxon>Trypanosomatidae</taxon>
        <taxon>Trypanosoma</taxon>
    </lineage>
</organism>
<dbReference type="AlphaFoldDB" id="A0A422Q2W1"/>
<gene>
    <name evidence="3" type="ORF">Tco025E_02631</name>
</gene>
<dbReference type="Proteomes" id="UP000284403">
    <property type="component" value="Unassembled WGS sequence"/>
</dbReference>
<evidence type="ECO:0000313" key="4">
    <source>
        <dbReference type="Proteomes" id="UP000284403"/>
    </source>
</evidence>
<feature type="chain" id="PRO_5019573325" evidence="2">
    <location>
        <begin position="29"/>
        <end position="356"/>
    </location>
</feature>
<dbReference type="GO" id="GO:0004386">
    <property type="term" value="F:helicase activity"/>
    <property type="evidence" value="ECO:0007669"/>
    <property type="project" value="UniProtKB-KW"/>
</dbReference>
<sequence length="356" mass="40659">MRVASRHSRNVGLIRLVALWSFYPRIASLEYRANRNRKKAEVFCWDNKASQFAMGSVVAMRTRDDFNDRVFVFYHERMYLEANLTLFDATAVTAVETALCLRELALRPFNEVSPAFLTDEESKMAPAFPFALEREEEAKHLAVLFFDGDKKVYVTSLPVGLLLRDLRECMDYYLALAIKEVRADLFPEELIRALAYTIGYPINEETSLTVDESRDNPVATDTEEQKLVEPTMTFCGNTHLNDNSEDEGDAPEIVMEEFEDMQMTEEEIQRAIAVFGDLAILNRHSGSRLLGAFEKGEQQRGVEAELNKNLEENIIPTETEPKLEGSDGQNANEYDDDDEDIIVAKVGELDMDYEDW</sequence>
<protein>
    <submittedName>
        <fullName evidence="3">ATP-dependent DEAD/H RNA helicase</fullName>
    </submittedName>
</protein>
<comment type="caution">
    <text evidence="3">The sequence shown here is derived from an EMBL/GenBank/DDBJ whole genome shotgun (WGS) entry which is preliminary data.</text>
</comment>
<dbReference type="EMBL" id="MKKU01000104">
    <property type="protein sequence ID" value="RNF24272.1"/>
    <property type="molecule type" value="Genomic_DNA"/>
</dbReference>
<evidence type="ECO:0000313" key="3">
    <source>
        <dbReference type="EMBL" id="RNF24272.1"/>
    </source>
</evidence>
<keyword evidence="3" id="KW-0547">Nucleotide-binding</keyword>
<keyword evidence="3" id="KW-0067">ATP-binding</keyword>
<name>A0A422Q2W1_9TRYP</name>
<dbReference type="GeneID" id="40316242"/>
<feature type="signal peptide" evidence="2">
    <location>
        <begin position="1"/>
        <end position="28"/>
    </location>
</feature>
<keyword evidence="4" id="KW-1185">Reference proteome</keyword>